<sequence>MWRWKSNTCTSFRSALSNGSILMSIEARLAKSYRFIKNNSRKVFISLGVLAMFSMGTALWNYFGFGGLSSFAEQAIVFDDSGLRLPDNLAGPTGRIRIVHFWDPACKVCNRETGAHLSYLISMYRRANIDFYSVRKPGTTGELPSFLQGKLTPLDGIEGMDKIPASPSVAIWGADGRLAYAGPYSLGMVCTSANSFVEPIIDKLVAGQAVEPFGMLAVGCYCRWNE</sequence>
<dbReference type="eggNOG" id="COG0526">
    <property type="taxonomic scope" value="Bacteria"/>
</dbReference>
<dbReference type="SUPFAM" id="SSF52833">
    <property type="entry name" value="Thioredoxin-like"/>
    <property type="match status" value="1"/>
</dbReference>
<dbReference type="EMBL" id="HG916826">
    <property type="protein sequence ID" value="CDM40471.1"/>
    <property type="molecule type" value="Genomic_DNA"/>
</dbReference>
<protein>
    <submittedName>
        <fullName evidence="3">Thiol-disulfide isomerase and thioredoxins protein</fullName>
    </submittedName>
</protein>
<evidence type="ECO:0000259" key="2">
    <source>
        <dbReference type="Pfam" id="PF20029"/>
    </source>
</evidence>
<keyword evidence="1" id="KW-0812">Transmembrane</keyword>
<gene>
    <name evidence="3" type="ORF">BN5_1897</name>
</gene>
<dbReference type="KEGG" id="ppse:BN5_1897"/>
<name>W6R248_ECTO5</name>
<feature type="transmembrane region" description="Helical" evidence="1">
    <location>
        <begin position="43"/>
        <end position="63"/>
    </location>
</feature>
<evidence type="ECO:0000313" key="4">
    <source>
        <dbReference type="Proteomes" id="UP000032841"/>
    </source>
</evidence>
<keyword evidence="1" id="KW-0472">Membrane</keyword>
<accession>W6R248</accession>
<dbReference type="Gene3D" id="3.40.30.10">
    <property type="entry name" value="Glutaredoxin"/>
    <property type="match status" value="1"/>
</dbReference>
<dbReference type="GO" id="GO:0016853">
    <property type="term" value="F:isomerase activity"/>
    <property type="evidence" value="ECO:0007669"/>
    <property type="project" value="UniProtKB-KW"/>
</dbReference>
<reference evidence="3 4" key="1">
    <citation type="submission" date="2013-11" db="EMBL/GenBank/DDBJ databases">
        <title>Complete genome sequence of the cyanide-degrading bacterium Pseudomonas pseudoalcaligenes CECT 5344.</title>
        <authorList>
            <person name="Wibberg D."/>
            <person name="Puehler A."/>
            <person name="Schlueter A."/>
        </authorList>
    </citation>
    <scope>NUCLEOTIDE SEQUENCE [LARGE SCALE GENOMIC DNA]</scope>
    <source>
        <strain evidence="4">CECT 5344</strain>
    </source>
</reference>
<dbReference type="AlphaFoldDB" id="W6R248"/>
<keyword evidence="3" id="KW-0413">Isomerase</keyword>
<keyword evidence="1" id="KW-1133">Transmembrane helix</keyword>
<dbReference type="HOGENOM" id="CLU_1407715_0_0_6"/>
<dbReference type="InterPro" id="IPR045494">
    <property type="entry name" value="DUF6436"/>
</dbReference>
<evidence type="ECO:0000256" key="1">
    <source>
        <dbReference type="SAM" id="Phobius"/>
    </source>
</evidence>
<feature type="domain" description="DUF6436" evidence="2">
    <location>
        <begin position="77"/>
        <end position="224"/>
    </location>
</feature>
<dbReference type="InterPro" id="IPR036249">
    <property type="entry name" value="Thioredoxin-like_sf"/>
</dbReference>
<evidence type="ECO:0000313" key="3">
    <source>
        <dbReference type="EMBL" id="CDM40471.1"/>
    </source>
</evidence>
<proteinExistence type="predicted"/>
<dbReference type="Proteomes" id="UP000032841">
    <property type="component" value="Chromosome"/>
</dbReference>
<organism evidence="3 4">
    <name type="scientific">Ectopseudomonas oleovorans (strain CECT 5344)</name>
    <name type="common">Pseudomonas pseudoalcaligenes</name>
    <dbReference type="NCBI Taxonomy" id="1182590"/>
    <lineage>
        <taxon>Bacteria</taxon>
        <taxon>Pseudomonadati</taxon>
        <taxon>Pseudomonadota</taxon>
        <taxon>Gammaproteobacteria</taxon>
        <taxon>Pseudomonadales</taxon>
        <taxon>Pseudomonadaceae</taxon>
        <taxon>Ectopseudomonas</taxon>
    </lineage>
</organism>
<dbReference type="Pfam" id="PF20029">
    <property type="entry name" value="DUF6436"/>
    <property type="match status" value="1"/>
</dbReference>